<dbReference type="HOGENOM" id="CLU_024617_2_0_9"/>
<dbReference type="KEGG" id="sep:SE_1677"/>
<dbReference type="PANTHER" id="PTHR34473">
    <property type="entry name" value="UPF0699 TRANSMEMBRANE PROTEIN YDBS"/>
    <property type="match status" value="1"/>
</dbReference>
<dbReference type="PATRIC" id="fig|176280.10.peg.1638"/>
<feature type="transmembrane region" description="Helical" evidence="2">
    <location>
        <begin position="394"/>
        <end position="413"/>
    </location>
</feature>
<feature type="transmembrane region" description="Helical" evidence="2">
    <location>
        <begin position="231"/>
        <end position="256"/>
    </location>
</feature>
<reference evidence="4 5" key="1">
    <citation type="journal article" date="2003" name="Mol. Microbiol.">
        <title>Genome-based analysis of virulence genes in a non-biofilm-forming Staphylococcus epidermidis strain (ATCC 12228).</title>
        <authorList>
            <person name="Zhang Y.Q."/>
            <person name="Ren S.X."/>
            <person name="Li H.L."/>
            <person name="Wang Y.X."/>
            <person name="Fu G."/>
            <person name="Yang J."/>
            <person name="Qin Z.Q."/>
            <person name="Miao Y.G."/>
            <person name="Wang W.Y."/>
            <person name="Chen R.S."/>
            <person name="Shen Y."/>
            <person name="Chen Z."/>
            <person name="Yuan Z.H."/>
            <person name="Zhao G.P."/>
            <person name="Qu D."/>
            <person name="Danchin A."/>
            <person name="Wen Y.M."/>
        </authorList>
    </citation>
    <scope>NUCLEOTIDE SEQUENCE [LARGE SCALE GENOMIC DNA]</scope>
    <source>
        <strain evidence="5">ATCC 12228 / FDA PCI 1200</strain>
    </source>
</reference>
<dbReference type="Pfam" id="PF03703">
    <property type="entry name" value="bPH_2"/>
    <property type="match status" value="3"/>
</dbReference>
<organism evidence="4 5">
    <name type="scientific">Staphylococcus epidermidis (strain ATCC 12228 / FDA PCI 1200)</name>
    <dbReference type="NCBI Taxonomy" id="176280"/>
    <lineage>
        <taxon>Bacteria</taxon>
        <taxon>Bacillati</taxon>
        <taxon>Bacillota</taxon>
        <taxon>Bacilli</taxon>
        <taxon>Bacillales</taxon>
        <taxon>Staphylococcaceae</taxon>
        <taxon>Staphylococcus</taxon>
    </lineage>
</organism>
<keyword evidence="1" id="KW-0175">Coiled coil</keyword>
<accession>A0A0H2VHJ7</accession>
<dbReference type="RefSeq" id="WP_002457110.1">
    <property type="nucleotide sequence ID" value="NC_004461.1"/>
</dbReference>
<evidence type="ECO:0000313" key="4">
    <source>
        <dbReference type="EMBL" id="AAO05276.1"/>
    </source>
</evidence>
<dbReference type="PIRSF" id="PIRSF026631">
    <property type="entry name" value="UCP026631"/>
    <property type="match status" value="1"/>
</dbReference>
<feature type="domain" description="YdbS-like PH" evidence="3">
    <location>
        <begin position="259"/>
        <end position="345"/>
    </location>
</feature>
<feature type="domain" description="YdbS-like PH" evidence="3">
    <location>
        <begin position="412"/>
        <end position="492"/>
    </location>
</feature>
<dbReference type="GeneID" id="50018222"/>
<keyword evidence="2" id="KW-0472">Membrane</keyword>
<dbReference type="InterPro" id="IPR005182">
    <property type="entry name" value="YdbS-like_PH"/>
</dbReference>
<dbReference type="OrthoDB" id="2195155at2"/>
<feature type="transmembrane region" description="Helical" evidence="2">
    <location>
        <begin position="370"/>
        <end position="388"/>
    </location>
</feature>
<feature type="coiled-coil region" evidence="1">
    <location>
        <begin position="135"/>
        <end position="163"/>
    </location>
</feature>
<dbReference type="PANTHER" id="PTHR34473:SF2">
    <property type="entry name" value="UPF0699 TRANSMEMBRANE PROTEIN YDBT"/>
    <property type="match status" value="1"/>
</dbReference>
<dbReference type="EMBL" id="AE015929">
    <property type="protein sequence ID" value="AAO05276.1"/>
    <property type="molecule type" value="Genomic_DNA"/>
</dbReference>
<feature type="transmembrane region" description="Helical" evidence="2">
    <location>
        <begin position="12"/>
        <end position="33"/>
    </location>
</feature>
<sequence length="501" mass="57763">MYSPQKLHPISYIDGLISVIKSNFIVIIIFLFNIKDFKYDDFSSYIIPGIMTLIFSIGFIHNIIKVYNTRYWIEEDHFILTTGVFNKERKELNISRIQSADTSQGLINQIVGGVELIIKTPSDGIELGTISKKQSEVIEQELRSIQERMNNQVNQEAKELNDENHTQTYQQHAKPQYAIFKMPFKQLLFMSMTSGAIALAFVTLSPIIGSLSSVIPWDKFGEEISSVFKTIYFIVIFIVILVLLLSYIIGTIMYLIKFYGYQVIQDNHQLKIQYGLFTKKNITVPTDRLQGVLEHQSFIRKLFGYTSIHFYITSDIDTTEGEPTDNDGRIMILPFIPRKEAYKVIRPLVPEMTFNHAKIGMPLKGFHRHFLIPSICIIGIGIIGWYMWSLWSLIIALLPILLFFVYAILYTRFSGFAFSESELVVQKASILNIKRFYVKKEKVLGMTISQHPFLERSQLANFQFVIAKGSSQQNIGLKFSEVDNVLKLKNWYMKGDTHEVL</sequence>
<dbReference type="eggNOG" id="COG3428">
    <property type="taxonomic scope" value="Bacteria"/>
</dbReference>
<dbReference type="Proteomes" id="UP000001411">
    <property type="component" value="Chromosome"/>
</dbReference>
<feature type="transmembrane region" description="Helical" evidence="2">
    <location>
        <begin position="45"/>
        <end position="64"/>
    </location>
</feature>
<name>A0A0H2VHJ7_STAES</name>
<keyword evidence="2" id="KW-1133">Transmembrane helix</keyword>
<feature type="transmembrane region" description="Helical" evidence="2">
    <location>
        <begin position="187"/>
        <end position="211"/>
    </location>
</feature>
<gene>
    <name evidence="4" type="ordered locus">SE_1677</name>
</gene>
<feature type="domain" description="YdbS-like PH" evidence="3">
    <location>
        <begin position="67"/>
        <end position="140"/>
    </location>
</feature>
<protein>
    <recommendedName>
        <fullName evidence="3">YdbS-like PH domain-containing protein</fullName>
    </recommendedName>
</protein>
<evidence type="ECO:0000256" key="2">
    <source>
        <dbReference type="SAM" id="Phobius"/>
    </source>
</evidence>
<evidence type="ECO:0000313" key="5">
    <source>
        <dbReference type="Proteomes" id="UP000001411"/>
    </source>
</evidence>
<dbReference type="InterPro" id="IPR014529">
    <property type="entry name" value="UCP026631"/>
</dbReference>
<evidence type="ECO:0000256" key="1">
    <source>
        <dbReference type="SAM" id="Coils"/>
    </source>
</evidence>
<dbReference type="AlphaFoldDB" id="A0A0H2VHJ7"/>
<evidence type="ECO:0000259" key="3">
    <source>
        <dbReference type="Pfam" id="PF03703"/>
    </source>
</evidence>
<proteinExistence type="predicted"/>
<keyword evidence="2" id="KW-0812">Transmembrane</keyword>